<dbReference type="PROSITE" id="PS51257">
    <property type="entry name" value="PROKAR_LIPOPROTEIN"/>
    <property type="match status" value="1"/>
</dbReference>
<reference evidence="2" key="1">
    <citation type="submission" date="2021-01" db="EMBL/GenBank/DDBJ databases">
        <title>Marivirga sp. nov., isolated from intertidal surface sediments.</title>
        <authorList>
            <person name="Zhang M."/>
        </authorList>
    </citation>
    <scope>NUCLEOTIDE SEQUENCE</scope>
    <source>
        <strain evidence="2">SM1354</strain>
    </source>
</reference>
<evidence type="ECO:0000313" key="2">
    <source>
        <dbReference type="EMBL" id="MBL0766776.1"/>
    </source>
</evidence>
<dbReference type="PANTHER" id="PTHR30535">
    <property type="entry name" value="VITAMIN B12-BINDING PROTEIN"/>
    <property type="match status" value="1"/>
</dbReference>
<dbReference type="InterPro" id="IPR050902">
    <property type="entry name" value="ABC_Transporter_SBP"/>
</dbReference>
<keyword evidence="3" id="KW-1185">Reference proteome</keyword>
<dbReference type="CDD" id="cd01141">
    <property type="entry name" value="TroA_d"/>
    <property type="match status" value="1"/>
</dbReference>
<dbReference type="InterPro" id="IPR002491">
    <property type="entry name" value="ABC_transptr_periplasmic_BD"/>
</dbReference>
<dbReference type="Pfam" id="PF01497">
    <property type="entry name" value="Peripla_BP_2"/>
    <property type="match status" value="1"/>
</dbReference>
<dbReference type="AlphaFoldDB" id="A0A937DL07"/>
<dbReference type="Gene3D" id="3.40.50.1980">
    <property type="entry name" value="Nitrogenase molybdenum iron protein domain"/>
    <property type="match status" value="2"/>
</dbReference>
<dbReference type="PROSITE" id="PS50983">
    <property type="entry name" value="FE_B12_PBP"/>
    <property type="match status" value="1"/>
</dbReference>
<dbReference type="GO" id="GO:0071281">
    <property type="term" value="P:cellular response to iron ion"/>
    <property type="evidence" value="ECO:0007669"/>
    <property type="project" value="TreeGrafter"/>
</dbReference>
<dbReference type="EMBL" id="JAERQG010000004">
    <property type="protein sequence ID" value="MBL0766776.1"/>
    <property type="molecule type" value="Genomic_DNA"/>
</dbReference>
<evidence type="ECO:0000259" key="1">
    <source>
        <dbReference type="PROSITE" id="PS50983"/>
    </source>
</evidence>
<proteinExistence type="predicted"/>
<sequence length="374" mass="43001">MNKRLIHSIIFLSILLIASCTKKQEQATEKKSDLIKYADKLSIKHNHGYTEVTVEVAKNEFQKYILYSENYPDSLKADAFIRIPVDKVICTSTSHLPAFDLLKSEDKLIGFPGTKWIYDSSLRTMVKENKLSDVGIKQELNIEKILNLQPDIFMTYSMPNSQSKYDLIKASNISVIYNADFMETSPLGRAEWIKFTGLLLNKYDEADSIFTAIEQNYIQLSSEIQPTDKHPRVMTGIIYGDTWYVPGGKSYAAKFIEDAGGNYLWSDNKESGSLMLGFENVLQKASKADLWIGVGSFNTYDELANADERYTYFESFQEKHIYSYTKRMNEFGSNDYLESGYSRPDLVLSDYIKMLHPELDFSKQAEFHYFESLK</sequence>
<feature type="domain" description="Fe/B12 periplasmic-binding" evidence="1">
    <location>
        <begin position="87"/>
        <end position="359"/>
    </location>
</feature>
<gene>
    <name evidence="2" type="ORF">JKP34_16025</name>
</gene>
<dbReference type="SUPFAM" id="SSF53807">
    <property type="entry name" value="Helical backbone' metal receptor"/>
    <property type="match status" value="1"/>
</dbReference>
<comment type="caution">
    <text evidence="2">The sequence shown here is derived from an EMBL/GenBank/DDBJ whole genome shotgun (WGS) entry which is preliminary data.</text>
</comment>
<dbReference type="PANTHER" id="PTHR30535:SF34">
    <property type="entry name" value="MOLYBDATE-BINDING PROTEIN MOLA"/>
    <property type="match status" value="1"/>
</dbReference>
<accession>A0A937DL07</accession>
<dbReference type="RefSeq" id="WP_201923688.1">
    <property type="nucleotide sequence ID" value="NZ_JAERQG010000004.1"/>
</dbReference>
<name>A0A937DL07_9BACT</name>
<protein>
    <submittedName>
        <fullName evidence="2">ABC transporter substrate-binding protein</fullName>
    </submittedName>
</protein>
<dbReference type="Proteomes" id="UP000642920">
    <property type="component" value="Unassembled WGS sequence"/>
</dbReference>
<organism evidence="2 3">
    <name type="scientific">Marivirga atlantica</name>
    <dbReference type="NCBI Taxonomy" id="1548457"/>
    <lineage>
        <taxon>Bacteria</taxon>
        <taxon>Pseudomonadati</taxon>
        <taxon>Bacteroidota</taxon>
        <taxon>Cytophagia</taxon>
        <taxon>Cytophagales</taxon>
        <taxon>Marivirgaceae</taxon>
        <taxon>Marivirga</taxon>
    </lineage>
</organism>
<evidence type="ECO:0000313" key="3">
    <source>
        <dbReference type="Proteomes" id="UP000642920"/>
    </source>
</evidence>